<evidence type="ECO:0000313" key="10">
    <source>
        <dbReference type="Proteomes" id="UP000268321"/>
    </source>
</evidence>
<dbReference type="InterPro" id="IPR031968">
    <property type="entry name" value="VASt"/>
</dbReference>
<dbReference type="GO" id="GO:0032934">
    <property type="term" value="F:sterol binding"/>
    <property type="evidence" value="ECO:0007669"/>
    <property type="project" value="TreeGrafter"/>
</dbReference>
<dbReference type="InterPro" id="IPR004182">
    <property type="entry name" value="GRAM"/>
</dbReference>
<gene>
    <name evidence="9" type="ORF">METBISCDRAFT_12620</name>
</gene>
<comment type="similarity">
    <text evidence="2">Belongs to the YSP2 family.</text>
</comment>
<protein>
    <recommendedName>
        <fullName evidence="8">VASt domain-containing protein</fullName>
    </recommendedName>
</protein>
<feature type="compositionally biased region" description="Low complexity" evidence="6">
    <location>
        <begin position="323"/>
        <end position="345"/>
    </location>
</feature>
<evidence type="ECO:0000256" key="3">
    <source>
        <dbReference type="ARBA" id="ARBA00022692"/>
    </source>
</evidence>
<dbReference type="GO" id="GO:0005789">
    <property type="term" value="C:endoplasmic reticulum membrane"/>
    <property type="evidence" value="ECO:0007669"/>
    <property type="project" value="TreeGrafter"/>
</dbReference>
<feature type="transmembrane region" description="Helical" evidence="7">
    <location>
        <begin position="597"/>
        <end position="624"/>
    </location>
</feature>
<dbReference type="InterPro" id="IPR051482">
    <property type="entry name" value="Cholesterol_transport"/>
</dbReference>
<keyword evidence="3 7" id="KW-0812">Transmembrane</keyword>
<dbReference type="PANTHER" id="PTHR23319">
    <property type="entry name" value="GRAM DOMAIN CONTAINING 1B, ISOFORM E"/>
    <property type="match status" value="1"/>
</dbReference>
<dbReference type="Gene3D" id="2.30.29.30">
    <property type="entry name" value="Pleckstrin-homology domain (PH domain)/Phosphotyrosine-binding domain (PTB)"/>
    <property type="match status" value="1"/>
</dbReference>
<feature type="domain" description="VASt" evidence="8">
    <location>
        <begin position="394"/>
        <end position="571"/>
    </location>
</feature>
<accession>A0A4P9ZJE9</accession>
<sequence>MLLQPALMLKLSLADPQTTMRDVNSIISKEGNNELPPVSPVSCSELKNSIRIWQQKNVECDSDEARAENDVNSTDSGFVRRTLSNITSPIFSYSSRADDSDRNGSETSPKIITYRKHTHERRASESYSELLDKDEWFDTKLYVKEKYRRTPYRFATMKRNVDFHQIFRSHDLTDRLLDDFACALSREILLQGRIYVTEHSVCFNSNLLGWVTSLVIPLGDVVRIEKKSTAGLFPNGISIETRTSKHNFASFLSRDATFDFIRTMWLVAVGKTLAELDAATVDNAEPKAAEDQCTSSQRHISNYIMSIDEDDQAEDHWSDASDADTSQSSDANAKAPDTAAKTDAPQTRNVPAAGETVGEAANRVTLKRLSEYRNPGPHTNPPTTIGFVPVDSEKETEVAKEVVDAPLGIVFGIMFGSANTAFHRKVLESQGATEISDYGDYRACDSKALHMERTYTYRRPLGFSIGPKSTKCCVTEVIEHMDYADHVVLLAVTATPDVPSGGSFTVRTRYYFLWAENNRTLVRIAFFIKWSGSSWIKGVVEKLTLAAQRAINADVIKMLQDEICQQTTTLVSPESAVPQQKSMRPRPPVKMREENKWAGWVAAPSTTAVVLAFLVAVLVLLIAVQWKLVAVFLQAKTLMEKQLKVTSEIIRLLLENADDRRGNKGPGSDRHEQTALLVKQALLFLDDPA</sequence>
<reference evidence="10" key="1">
    <citation type="journal article" date="2018" name="Nat. Microbiol.">
        <title>Leveraging single-cell genomics to expand the fungal tree of life.</title>
        <authorList>
            <person name="Ahrendt S.R."/>
            <person name="Quandt C.A."/>
            <person name="Ciobanu D."/>
            <person name="Clum A."/>
            <person name="Salamov A."/>
            <person name="Andreopoulos B."/>
            <person name="Cheng J.F."/>
            <person name="Woyke T."/>
            <person name="Pelin A."/>
            <person name="Henrissat B."/>
            <person name="Reynolds N.K."/>
            <person name="Benny G.L."/>
            <person name="Smith M.E."/>
            <person name="James T.Y."/>
            <person name="Grigoriev I.V."/>
        </authorList>
    </citation>
    <scope>NUCLEOTIDE SEQUENCE [LARGE SCALE GENOMIC DNA]</scope>
    <source>
        <strain evidence="10">Baker2002</strain>
    </source>
</reference>
<dbReference type="PROSITE" id="PS51778">
    <property type="entry name" value="VAST"/>
    <property type="match status" value="1"/>
</dbReference>
<dbReference type="GO" id="GO:0140268">
    <property type="term" value="C:endoplasmic reticulum-plasma membrane contact site"/>
    <property type="evidence" value="ECO:0007669"/>
    <property type="project" value="TreeGrafter"/>
</dbReference>
<dbReference type="Pfam" id="PF02893">
    <property type="entry name" value="GRAM"/>
    <property type="match status" value="1"/>
</dbReference>
<dbReference type="Pfam" id="PF16016">
    <property type="entry name" value="VASt"/>
    <property type="match status" value="1"/>
</dbReference>
<evidence type="ECO:0000256" key="4">
    <source>
        <dbReference type="ARBA" id="ARBA00022989"/>
    </source>
</evidence>
<evidence type="ECO:0000259" key="8">
    <source>
        <dbReference type="PROSITE" id="PS51778"/>
    </source>
</evidence>
<keyword evidence="4 7" id="KW-1133">Transmembrane helix</keyword>
<proteinExistence type="inferred from homology"/>
<evidence type="ECO:0000256" key="5">
    <source>
        <dbReference type="ARBA" id="ARBA00023136"/>
    </source>
</evidence>
<dbReference type="PANTHER" id="PTHR23319:SF4">
    <property type="entry name" value="GRAM DOMAIN CONTAINING 1B, ISOFORM E"/>
    <property type="match status" value="1"/>
</dbReference>
<evidence type="ECO:0000256" key="7">
    <source>
        <dbReference type="SAM" id="Phobius"/>
    </source>
</evidence>
<dbReference type="InterPro" id="IPR011993">
    <property type="entry name" value="PH-like_dom_sf"/>
</dbReference>
<dbReference type="GO" id="GO:0005739">
    <property type="term" value="C:mitochondrion"/>
    <property type="evidence" value="ECO:0007669"/>
    <property type="project" value="TreeGrafter"/>
</dbReference>
<dbReference type="GO" id="GO:0032541">
    <property type="term" value="C:cortical endoplasmic reticulum"/>
    <property type="evidence" value="ECO:0007669"/>
    <property type="project" value="TreeGrafter"/>
</dbReference>
<dbReference type="CDD" id="cd13220">
    <property type="entry name" value="PH-GRAM_GRAMDC"/>
    <property type="match status" value="1"/>
</dbReference>
<dbReference type="GO" id="GO:0005886">
    <property type="term" value="C:plasma membrane"/>
    <property type="evidence" value="ECO:0007669"/>
    <property type="project" value="TreeGrafter"/>
</dbReference>
<dbReference type="OrthoDB" id="2162691at2759"/>
<dbReference type="Proteomes" id="UP000268321">
    <property type="component" value="Unassembled WGS sequence"/>
</dbReference>
<dbReference type="SMART" id="SM00568">
    <property type="entry name" value="GRAM"/>
    <property type="match status" value="1"/>
</dbReference>
<evidence type="ECO:0000256" key="1">
    <source>
        <dbReference type="ARBA" id="ARBA00004167"/>
    </source>
</evidence>
<organism evidence="9 10">
    <name type="scientific">Metschnikowia bicuspidata</name>
    <dbReference type="NCBI Taxonomy" id="27322"/>
    <lineage>
        <taxon>Eukaryota</taxon>
        <taxon>Fungi</taxon>
        <taxon>Dikarya</taxon>
        <taxon>Ascomycota</taxon>
        <taxon>Saccharomycotina</taxon>
        <taxon>Pichiomycetes</taxon>
        <taxon>Metschnikowiaceae</taxon>
        <taxon>Metschnikowia</taxon>
    </lineage>
</organism>
<dbReference type="EMBL" id="ML004433">
    <property type="protein sequence ID" value="RKP32200.1"/>
    <property type="molecule type" value="Genomic_DNA"/>
</dbReference>
<dbReference type="AlphaFoldDB" id="A0A4P9ZJE9"/>
<evidence type="ECO:0000256" key="2">
    <source>
        <dbReference type="ARBA" id="ARBA00006582"/>
    </source>
</evidence>
<feature type="region of interest" description="Disordered" evidence="6">
    <location>
        <begin position="311"/>
        <end position="361"/>
    </location>
</feature>
<comment type="subcellular location">
    <subcellularLocation>
        <location evidence="1">Membrane</location>
        <topology evidence="1">Single-pass membrane protein</topology>
    </subcellularLocation>
</comment>
<name>A0A4P9ZJE9_9ASCO</name>
<dbReference type="GO" id="GO:0032366">
    <property type="term" value="P:intracellular sterol transport"/>
    <property type="evidence" value="ECO:0007669"/>
    <property type="project" value="TreeGrafter"/>
</dbReference>
<keyword evidence="5 7" id="KW-0472">Membrane</keyword>
<evidence type="ECO:0000313" key="9">
    <source>
        <dbReference type="EMBL" id="RKP32200.1"/>
    </source>
</evidence>
<keyword evidence="10" id="KW-1185">Reference proteome</keyword>
<dbReference type="GO" id="GO:0120015">
    <property type="term" value="F:sterol transfer activity"/>
    <property type="evidence" value="ECO:0007669"/>
    <property type="project" value="TreeGrafter"/>
</dbReference>
<evidence type="ECO:0000256" key="6">
    <source>
        <dbReference type="SAM" id="MobiDB-lite"/>
    </source>
</evidence>